<proteinExistence type="predicted"/>
<feature type="transmembrane region" description="Helical" evidence="1">
    <location>
        <begin position="6"/>
        <end position="26"/>
    </location>
</feature>
<evidence type="ECO:0000256" key="1">
    <source>
        <dbReference type="SAM" id="Phobius"/>
    </source>
</evidence>
<evidence type="ECO:0000313" key="2">
    <source>
        <dbReference type="EMBL" id="QEC66386.1"/>
    </source>
</evidence>
<accession>A0A5B8V6V7</accession>
<keyword evidence="1" id="KW-0812">Transmembrane</keyword>
<dbReference type="RefSeq" id="WP_147188186.1">
    <property type="nucleotide sequence ID" value="NZ_CP042435.1"/>
</dbReference>
<sequence length="119" mass="14231">MKKWRWVFITIIAFFIAFYSFAYFFVIPKAAIVSMPYKWRNIVVGLKRSEYVFYIGRPAEDSTTAKANSDKWIMRDENYIFQLQLHYNTDSIADHATITYVFSNYLFHKEGKLSEKKLE</sequence>
<organism evidence="2 3">
    <name type="scientific">Panacibacter ginsenosidivorans</name>
    <dbReference type="NCBI Taxonomy" id="1813871"/>
    <lineage>
        <taxon>Bacteria</taxon>
        <taxon>Pseudomonadati</taxon>
        <taxon>Bacteroidota</taxon>
        <taxon>Chitinophagia</taxon>
        <taxon>Chitinophagales</taxon>
        <taxon>Chitinophagaceae</taxon>
        <taxon>Panacibacter</taxon>
    </lineage>
</organism>
<gene>
    <name evidence="2" type="ORF">FRZ67_03365</name>
</gene>
<keyword evidence="3" id="KW-1185">Reference proteome</keyword>
<name>A0A5B8V6V7_9BACT</name>
<dbReference type="KEGG" id="pgin:FRZ67_03365"/>
<protein>
    <submittedName>
        <fullName evidence="2">Uncharacterized protein</fullName>
    </submittedName>
</protein>
<dbReference type="EMBL" id="CP042435">
    <property type="protein sequence ID" value="QEC66386.1"/>
    <property type="molecule type" value="Genomic_DNA"/>
</dbReference>
<keyword evidence="1" id="KW-0472">Membrane</keyword>
<dbReference type="Proteomes" id="UP000321533">
    <property type="component" value="Chromosome"/>
</dbReference>
<keyword evidence="1" id="KW-1133">Transmembrane helix</keyword>
<dbReference type="OrthoDB" id="9914706at2"/>
<evidence type="ECO:0000313" key="3">
    <source>
        <dbReference type="Proteomes" id="UP000321533"/>
    </source>
</evidence>
<dbReference type="AlphaFoldDB" id="A0A5B8V6V7"/>
<reference evidence="2 3" key="1">
    <citation type="journal article" date="2016" name="Int. J. Syst. Evol. Microbiol.">
        <title>Panacibacter ginsenosidivorans gen. nov., sp. nov., with ginsenoside converting activity isolated from soil of a ginseng field.</title>
        <authorList>
            <person name="Siddiqi M.Z."/>
            <person name="Muhammad Shafi S."/>
            <person name="Choi K.D."/>
            <person name="Im W.T."/>
        </authorList>
    </citation>
    <scope>NUCLEOTIDE SEQUENCE [LARGE SCALE GENOMIC DNA]</scope>
    <source>
        <strain evidence="2 3">Gsoil1550</strain>
    </source>
</reference>